<organism evidence="13 14">
    <name type="scientific">Cercospora zeae-maydis SCOH1-5</name>
    <dbReference type="NCBI Taxonomy" id="717836"/>
    <lineage>
        <taxon>Eukaryota</taxon>
        <taxon>Fungi</taxon>
        <taxon>Dikarya</taxon>
        <taxon>Ascomycota</taxon>
        <taxon>Pezizomycotina</taxon>
        <taxon>Dothideomycetes</taxon>
        <taxon>Dothideomycetidae</taxon>
        <taxon>Mycosphaerellales</taxon>
        <taxon>Mycosphaerellaceae</taxon>
        <taxon>Cercospora</taxon>
    </lineage>
</organism>
<feature type="domain" description="Phosphatidic acid phosphatase type 2/haloperoxidase" evidence="12">
    <location>
        <begin position="52"/>
        <end position="175"/>
    </location>
</feature>
<dbReference type="Gene3D" id="1.20.144.10">
    <property type="entry name" value="Phosphatidic acid phosphatase type 2/haloperoxidase"/>
    <property type="match status" value="1"/>
</dbReference>
<evidence type="ECO:0000256" key="1">
    <source>
        <dbReference type="ARBA" id="ARBA00004477"/>
    </source>
</evidence>
<dbReference type="SUPFAM" id="SSF48317">
    <property type="entry name" value="Acid phosphatase/Vanadium-dependent haloperoxidase"/>
    <property type="match status" value="1"/>
</dbReference>
<evidence type="ECO:0000256" key="3">
    <source>
        <dbReference type="ARBA" id="ARBA00005518"/>
    </source>
</evidence>
<evidence type="ECO:0000256" key="6">
    <source>
        <dbReference type="ARBA" id="ARBA00022824"/>
    </source>
</evidence>
<dbReference type="PANTHER" id="PTHR11247:SF1">
    <property type="entry name" value="DOLICHYLDIPHOSPHATASE 1"/>
    <property type="match status" value="1"/>
</dbReference>
<evidence type="ECO:0000256" key="10">
    <source>
        <dbReference type="ARBA" id="ARBA00047349"/>
    </source>
</evidence>
<proteinExistence type="inferred from homology"/>
<protein>
    <recommendedName>
        <fullName evidence="11">Dolichyldiphosphatase</fullName>
        <ecNumber evidence="11">3.6.1.43</ecNumber>
    </recommendedName>
</protein>
<feature type="transmembrane region" description="Helical" evidence="11">
    <location>
        <begin position="90"/>
        <end position="108"/>
    </location>
</feature>
<keyword evidence="5 11" id="KW-0378">Hydrolase</keyword>
<dbReference type="OrthoDB" id="302705at2759"/>
<dbReference type="EC" id="3.6.1.43" evidence="11"/>
<keyword evidence="14" id="KW-1185">Reference proteome</keyword>
<evidence type="ECO:0000256" key="8">
    <source>
        <dbReference type="ARBA" id="ARBA00023136"/>
    </source>
</evidence>
<gene>
    <name evidence="13" type="ORF">CERZMDRAFT_50398</name>
</gene>
<name>A0A6A6F636_9PEZI</name>
<dbReference type="GO" id="GO:0047874">
    <property type="term" value="F:dolichyldiphosphatase activity"/>
    <property type="evidence" value="ECO:0007669"/>
    <property type="project" value="UniProtKB-UniRule"/>
</dbReference>
<dbReference type="Proteomes" id="UP000799539">
    <property type="component" value="Unassembled WGS sequence"/>
</dbReference>
<keyword evidence="7 11" id="KW-1133">Transmembrane helix</keyword>
<sequence>MDHPSLTSLSLTHVRYNPNDVYSWISAHLALVPQALMISYVTLLWATREIEVLIMFVGQLGCEGLNFVLKRYFREARPTEFIGKGYGMPSSHAQYAAFFSVYLSLFLLLRHDPVNHPNASSTHIPTPFWQRLGLAVISIISAGAVAHSRIYLNYHSQKQVYIGCAAGAGCAVAWFIVTAMARRMGVVDWMLELPPMKWLRMRDLVVSESLEDAGWEKYQAALKLRAKQALKKQR</sequence>
<dbReference type="InterPro" id="IPR039667">
    <property type="entry name" value="Dolichyldiphosphatase_PAP2"/>
</dbReference>
<dbReference type="GO" id="GO:0008610">
    <property type="term" value="P:lipid biosynthetic process"/>
    <property type="evidence" value="ECO:0007669"/>
    <property type="project" value="TreeGrafter"/>
</dbReference>
<dbReference type="CDD" id="cd03382">
    <property type="entry name" value="PAP2_dolichyldiphosphatase"/>
    <property type="match status" value="1"/>
</dbReference>
<accession>A0A6A6F636</accession>
<comment type="function">
    <text evidence="9 11">Required for efficient N-glycosylation. Necessary for maintaining optimal levels of dolichol-linked oligosaccharides. Hydrolyzes dolichyl pyrophosphate at a very high rate and dolichyl monophosphate at a much lower rate. Does not act on phosphatidate.</text>
</comment>
<dbReference type="SMART" id="SM00014">
    <property type="entry name" value="acidPPc"/>
    <property type="match status" value="1"/>
</dbReference>
<dbReference type="AlphaFoldDB" id="A0A6A6F636"/>
<reference evidence="13" key="1">
    <citation type="journal article" date="2020" name="Stud. Mycol.">
        <title>101 Dothideomycetes genomes: a test case for predicting lifestyles and emergence of pathogens.</title>
        <authorList>
            <person name="Haridas S."/>
            <person name="Albert R."/>
            <person name="Binder M."/>
            <person name="Bloem J."/>
            <person name="Labutti K."/>
            <person name="Salamov A."/>
            <person name="Andreopoulos B."/>
            <person name="Baker S."/>
            <person name="Barry K."/>
            <person name="Bills G."/>
            <person name="Bluhm B."/>
            <person name="Cannon C."/>
            <person name="Castanera R."/>
            <person name="Culley D."/>
            <person name="Daum C."/>
            <person name="Ezra D."/>
            <person name="Gonzalez J."/>
            <person name="Henrissat B."/>
            <person name="Kuo A."/>
            <person name="Liang C."/>
            <person name="Lipzen A."/>
            <person name="Lutzoni F."/>
            <person name="Magnuson J."/>
            <person name="Mondo S."/>
            <person name="Nolan M."/>
            <person name="Ohm R."/>
            <person name="Pangilinan J."/>
            <person name="Park H.-J."/>
            <person name="Ramirez L."/>
            <person name="Alfaro M."/>
            <person name="Sun H."/>
            <person name="Tritt A."/>
            <person name="Yoshinaga Y."/>
            <person name="Zwiers L.-H."/>
            <person name="Turgeon B."/>
            <person name="Goodwin S."/>
            <person name="Spatafora J."/>
            <person name="Crous P."/>
            <person name="Grigoriev I."/>
        </authorList>
    </citation>
    <scope>NUCLEOTIDE SEQUENCE</scope>
    <source>
        <strain evidence="13">SCOH1-5</strain>
    </source>
</reference>
<comment type="pathway">
    <text evidence="2 11">Protein modification; protein glycosylation.</text>
</comment>
<evidence type="ECO:0000256" key="9">
    <source>
        <dbReference type="ARBA" id="ARBA00024907"/>
    </source>
</evidence>
<dbReference type="GO" id="GO:0005789">
    <property type="term" value="C:endoplasmic reticulum membrane"/>
    <property type="evidence" value="ECO:0007669"/>
    <property type="project" value="UniProtKB-SubCell"/>
</dbReference>
<evidence type="ECO:0000256" key="11">
    <source>
        <dbReference type="RuleBase" id="RU367078"/>
    </source>
</evidence>
<comment type="similarity">
    <text evidence="3 11">Belongs to the dolichyldiphosphatase family.</text>
</comment>
<dbReference type="InterPro" id="IPR036938">
    <property type="entry name" value="PAP2/HPO_sf"/>
</dbReference>
<dbReference type="UniPathway" id="UPA00378"/>
<evidence type="ECO:0000256" key="4">
    <source>
        <dbReference type="ARBA" id="ARBA00022692"/>
    </source>
</evidence>
<evidence type="ECO:0000313" key="14">
    <source>
        <dbReference type="Proteomes" id="UP000799539"/>
    </source>
</evidence>
<keyword evidence="6 11" id="KW-0256">Endoplasmic reticulum</keyword>
<evidence type="ECO:0000256" key="5">
    <source>
        <dbReference type="ARBA" id="ARBA00022801"/>
    </source>
</evidence>
<dbReference type="PANTHER" id="PTHR11247">
    <property type="entry name" value="PALMITOYL-PROTEIN THIOESTERASE/DOLICHYLDIPHOSPHATASE 1"/>
    <property type="match status" value="1"/>
</dbReference>
<evidence type="ECO:0000259" key="12">
    <source>
        <dbReference type="SMART" id="SM00014"/>
    </source>
</evidence>
<dbReference type="InterPro" id="IPR000326">
    <property type="entry name" value="PAP2/HPO"/>
</dbReference>
<dbReference type="Pfam" id="PF01569">
    <property type="entry name" value="PAP2"/>
    <property type="match status" value="1"/>
</dbReference>
<dbReference type="GO" id="GO:0006487">
    <property type="term" value="P:protein N-linked glycosylation"/>
    <property type="evidence" value="ECO:0007669"/>
    <property type="project" value="UniProtKB-UniRule"/>
</dbReference>
<keyword evidence="4 11" id="KW-0812">Transmembrane</keyword>
<evidence type="ECO:0000256" key="2">
    <source>
        <dbReference type="ARBA" id="ARBA00004922"/>
    </source>
</evidence>
<dbReference type="FunFam" id="1.20.144.10:FF:000003">
    <property type="entry name" value="Dolichyldiphosphatase 1"/>
    <property type="match status" value="1"/>
</dbReference>
<dbReference type="EMBL" id="ML992700">
    <property type="protein sequence ID" value="KAF2207777.1"/>
    <property type="molecule type" value="Genomic_DNA"/>
</dbReference>
<feature type="transmembrane region" description="Helical" evidence="11">
    <location>
        <begin position="160"/>
        <end position="181"/>
    </location>
</feature>
<keyword evidence="8 11" id="KW-0472">Membrane</keyword>
<evidence type="ECO:0000313" key="13">
    <source>
        <dbReference type="EMBL" id="KAF2207777.1"/>
    </source>
</evidence>
<feature type="transmembrane region" description="Helical" evidence="11">
    <location>
        <begin position="21"/>
        <end position="46"/>
    </location>
</feature>
<evidence type="ECO:0000256" key="7">
    <source>
        <dbReference type="ARBA" id="ARBA00022989"/>
    </source>
</evidence>
<comment type="catalytic activity">
    <reaction evidence="10 11">
        <text>a di-trans,poly-cis-dolichyl diphosphate + H2O = a di-trans,poly-cis-dolichyl phosphate + phosphate + H(+)</text>
        <dbReference type="Rhea" id="RHEA:14385"/>
        <dbReference type="Rhea" id="RHEA-COMP:19498"/>
        <dbReference type="Rhea" id="RHEA-COMP:19506"/>
        <dbReference type="ChEBI" id="CHEBI:15377"/>
        <dbReference type="ChEBI" id="CHEBI:15378"/>
        <dbReference type="ChEBI" id="CHEBI:43474"/>
        <dbReference type="ChEBI" id="CHEBI:57497"/>
        <dbReference type="ChEBI" id="CHEBI:57683"/>
        <dbReference type="EC" id="3.6.1.43"/>
    </reaction>
</comment>
<feature type="transmembrane region" description="Helical" evidence="11">
    <location>
        <begin position="128"/>
        <end position="148"/>
    </location>
</feature>
<comment type="subcellular location">
    <subcellularLocation>
        <location evidence="1 11">Endoplasmic reticulum membrane</location>
        <topology evidence="1 11">Multi-pass membrane protein</topology>
    </subcellularLocation>
</comment>